<dbReference type="AlphaFoldDB" id="A0A4R2NYR5"/>
<evidence type="ECO:0008006" key="3">
    <source>
        <dbReference type="Google" id="ProtNLM"/>
    </source>
</evidence>
<dbReference type="SFLD" id="SFLDG01140">
    <property type="entry name" value="C2.B:_Phosphomannomutase_and_P"/>
    <property type="match status" value="1"/>
</dbReference>
<dbReference type="PROSITE" id="PS01228">
    <property type="entry name" value="COF_1"/>
    <property type="match status" value="1"/>
</dbReference>
<comment type="caution">
    <text evidence="1">The sequence shown here is derived from an EMBL/GenBank/DDBJ whole genome shotgun (WGS) entry which is preliminary data.</text>
</comment>
<dbReference type="SFLD" id="SFLDG01144">
    <property type="entry name" value="C2.B.4:_PGP_Like"/>
    <property type="match status" value="1"/>
</dbReference>
<dbReference type="RefSeq" id="WP_132793533.1">
    <property type="nucleotide sequence ID" value="NZ_SLXM01000002.1"/>
</dbReference>
<dbReference type="InterPro" id="IPR036412">
    <property type="entry name" value="HAD-like_sf"/>
</dbReference>
<dbReference type="EMBL" id="SLXM01000002">
    <property type="protein sequence ID" value="TCP26784.1"/>
    <property type="molecule type" value="Genomic_DNA"/>
</dbReference>
<sequence length="267" mass="30651">MKLSNVKLVVTDMDGTLLNSNHEVSQRFFDVFTELKKQNIIFVAASGRQLNSISEKLASIKNDILIVAENGGIAIRNDEMLLSTAIDTNNLLRINNSLREIENVNAVYCTKDRAYTNSNSEMLLHLLTEYYNNHQRINSPKEIKSPIYKIALFHEISSEKYLYPHLKHLESDFKVKVSANHWVDISENNANKGHAIELIQKLYNVTPEETLVFGDYNNDIEMLQKAHFSYAMENAHPFVKEVANYTTKSNNEFGVEIILEKLIQEKQ</sequence>
<dbReference type="Gene3D" id="3.40.50.1000">
    <property type="entry name" value="HAD superfamily/HAD-like"/>
    <property type="match status" value="1"/>
</dbReference>
<dbReference type="GO" id="GO:0000287">
    <property type="term" value="F:magnesium ion binding"/>
    <property type="evidence" value="ECO:0007669"/>
    <property type="project" value="TreeGrafter"/>
</dbReference>
<accession>A0A4R2NYR5</accession>
<keyword evidence="2" id="KW-1185">Reference proteome</keyword>
<dbReference type="NCBIfam" id="TIGR00099">
    <property type="entry name" value="Cof-subfamily"/>
    <property type="match status" value="1"/>
</dbReference>
<dbReference type="OrthoDB" id="9814970at2"/>
<dbReference type="NCBIfam" id="TIGR01484">
    <property type="entry name" value="HAD-SF-IIB"/>
    <property type="match status" value="1"/>
</dbReference>
<protein>
    <recommendedName>
        <fullName evidence="3">Cof subfamily protein (Haloacid dehalogenase superfamily)/HAD superfamily hydrolase (TIGR01484 family)</fullName>
    </recommendedName>
</protein>
<evidence type="ECO:0000313" key="1">
    <source>
        <dbReference type="EMBL" id="TCP26784.1"/>
    </source>
</evidence>
<dbReference type="PANTHER" id="PTHR10000:SF8">
    <property type="entry name" value="HAD SUPERFAMILY HYDROLASE-LIKE, TYPE 3"/>
    <property type="match status" value="1"/>
</dbReference>
<dbReference type="InterPro" id="IPR006379">
    <property type="entry name" value="HAD-SF_hydro_IIB"/>
</dbReference>
<dbReference type="CDD" id="cd07518">
    <property type="entry name" value="HAD_YbiV-Like"/>
    <property type="match status" value="1"/>
</dbReference>
<dbReference type="InterPro" id="IPR023214">
    <property type="entry name" value="HAD_sf"/>
</dbReference>
<dbReference type="Gene3D" id="3.30.1240.10">
    <property type="match status" value="1"/>
</dbReference>
<organism evidence="1 2">
    <name type="scientific">Tenacibaculum skagerrakense</name>
    <dbReference type="NCBI Taxonomy" id="186571"/>
    <lineage>
        <taxon>Bacteria</taxon>
        <taxon>Pseudomonadati</taxon>
        <taxon>Bacteroidota</taxon>
        <taxon>Flavobacteriia</taxon>
        <taxon>Flavobacteriales</taxon>
        <taxon>Flavobacteriaceae</taxon>
        <taxon>Tenacibaculum</taxon>
    </lineage>
</organism>
<dbReference type="Proteomes" id="UP000294564">
    <property type="component" value="Unassembled WGS sequence"/>
</dbReference>
<dbReference type="Pfam" id="PF08282">
    <property type="entry name" value="Hydrolase_3"/>
    <property type="match status" value="1"/>
</dbReference>
<dbReference type="GO" id="GO:0005829">
    <property type="term" value="C:cytosol"/>
    <property type="evidence" value="ECO:0007669"/>
    <property type="project" value="TreeGrafter"/>
</dbReference>
<dbReference type="PANTHER" id="PTHR10000">
    <property type="entry name" value="PHOSPHOSERINE PHOSPHATASE"/>
    <property type="match status" value="1"/>
</dbReference>
<dbReference type="InterPro" id="IPR000150">
    <property type="entry name" value="Cof"/>
</dbReference>
<proteinExistence type="predicted"/>
<dbReference type="GO" id="GO:0016791">
    <property type="term" value="F:phosphatase activity"/>
    <property type="evidence" value="ECO:0007669"/>
    <property type="project" value="UniProtKB-ARBA"/>
</dbReference>
<dbReference type="SFLD" id="SFLDS00003">
    <property type="entry name" value="Haloacid_Dehalogenase"/>
    <property type="match status" value="1"/>
</dbReference>
<name>A0A4R2NYR5_9FLAO</name>
<reference evidence="1 2" key="1">
    <citation type="submission" date="2019-03" db="EMBL/GenBank/DDBJ databases">
        <title>Genomic Encyclopedia of Type Strains, Phase IV (KMG-IV): sequencing the most valuable type-strain genomes for metagenomic binning, comparative biology and taxonomic classification.</title>
        <authorList>
            <person name="Goeker M."/>
        </authorList>
    </citation>
    <scope>NUCLEOTIDE SEQUENCE [LARGE SCALE GENOMIC DNA]</scope>
    <source>
        <strain evidence="1 2">DSM 14836</strain>
    </source>
</reference>
<evidence type="ECO:0000313" key="2">
    <source>
        <dbReference type="Proteomes" id="UP000294564"/>
    </source>
</evidence>
<dbReference type="SUPFAM" id="SSF56784">
    <property type="entry name" value="HAD-like"/>
    <property type="match status" value="1"/>
</dbReference>
<gene>
    <name evidence="1" type="ORF">EV195_102126</name>
</gene>